<gene>
    <name evidence="2" type="ORF">NT03LS_1692</name>
</gene>
<organism evidence="2">
    <name type="scientific">Listeria seeligeri FSL N1-067</name>
    <dbReference type="NCBI Taxonomy" id="702453"/>
    <lineage>
        <taxon>Bacteria</taxon>
        <taxon>Bacillati</taxon>
        <taxon>Bacillota</taxon>
        <taxon>Bacilli</taxon>
        <taxon>Bacillales</taxon>
        <taxon>Listeriaceae</taxon>
        <taxon>Listeria</taxon>
    </lineage>
</organism>
<dbReference type="AlphaFoldDB" id="E3ZQE9"/>
<comment type="caution">
    <text evidence="2">The sequence shown here is derived from an EMBL/GenBank/DDBJ whole genome shotgun (WGS) entry which is preliminary data.</text>
</comment>
<dbReference type="Proteomes" id="UP000004302">
    <property type="component" value="Chromosome"/>
</dbReference>
<evidence type="ECO:0000313" key="2">
    <source>
        <dbReference type="EMBL" id="EFS00148.1"/>
    </source>
</evidence>
<dbReference type="HOGENOM" id="CLU_3312274_0_0_9"/>
<accession>E3ZQE9</accession>
<keyword evidence="1" id="KW-1133">Transmembrane helix</keyword>
<keyword evidence="1" id="KW-0472">Membrane</keyword>
<proteinExistence type="predicted"/>
<dbReference type="PATRIC" id="fig|702453.3.peg.1383"/>
<sequence>MENDWNELILNKTKEQAFVLLLARSFVLLYCLIKYSINT</sequence>
<keyword evidence="1" id="KW-0812">Transmembrane</keyword>
<protein>
    <submittedName>
        <fullName evidence="2">Uncharacterized protein</fullName>
    </submittedName>
</protein>
<feature type="transmembrane region" description="Helical" evidence="1">
    <location>
        <begin position="16"/>
        <end position="33"/>
    </location>
</feature>
<reference evidence="2" key="1">
    <citation type="journal article" date="2010" name="Microbiol. Resour. Announc.">
        <title>Comparative genomics of the bacterial genus Listeria: Genome evolution is characterized by limited gene acquisition and limited gene loss.</title>
        <authorList>
            <person name="den Bakker H.C."/>
            <person name="Cummings C.A."/>
            <person name="Ferreira V."/>
            <person name="Vatta P."/>
            <person name="Orsi R.H."/>
            <person name="Degoricija L."/>
            <person name="Barker M."/>
            <person name="Petrauskene O."/>
            <person name="Furtado M.R."/>
            <person name="Wiedmann M."/>
        </authorList>
    </citation>
    <scope>NUCLEOTIDE SEQUENCE [LARGE SCALE GENOMIC DNA]</scope>
    <source>
        <strain evidence="2">FSL N1-067</strain>
    </source>
</reference>
<name>E3ZQE9_LISSE</name>
<dbReference type="EMBL" id="ADXJ01000647">
    <property type="protein sequence ID" value="EFS00148.1"/>
    <property type="molecule type" value="Genomic_DNA"/>
</dbReference>
<evidence type="ECO:0000256" key="1">
    <source>
        <dbReference type="SAM" id="Phobius"/>
    </source>
</evidence>